<keyword evidence="2" id="KW-1185">Reference proteome</keyword>
<evidence type="ECO:0008006" key="3">
    <source>
        <dbReference type="Google" id="ProtNLM"/>
    </source>
</evidence>
<reference evidence="1" key="1">
    <citation type="submission" date="2020-01" db="EMBL/GenBank/DDBJ databases">
        <authorList>
            <person name="Chen W.-M."/>
        </authorList>
    </citation>
    <scope>NUCLEOTIDE SEQUENCE</scope>
    <source>
        <strain evidence="1">CYK-10</strain>
    </source>
</reference>
<dbReference type="RefSeq" id="WP_168774714.1">
    <property type="nucleotide sequence ID" value="NZ_JAABNR010000008.1"/>
</dbReference>
<proteinExistence type="predicted"/>
<comment type="caution">
    <text evidence="1">The sequence shown here is derived from an EMBL/GenBank/DDBJ whole genome shotgun (WGS) entry which is preliminary data.</text>
</comment>
<gene>
    <name evidence="1" type="ORF">GV832_09980</name>
</gene>
<accession>A0AAE5BUH1</accession>
<organism evidence="1 2">
    <name type="scientific">Stagnihabitans tardus</name>
    <dbReference type="NCBI Taxonomy" id="2699202"/>
    <lineage>
        <taxon>Bacteria</taxon>
        <taxon>Pseudomonadati</taxon>
        <taxon>Pseudomonadota</taxon>
        <taxon>Alphaproteobacteria</taxon>
        <taxon>Rhodobacterales</taxon>
        <taxon>Paracoccaceae</taxon>
        <taxon>Stagnihabitans</taxon>
    </lineage>
</organism>
<protein>
    <recommendedName>
        <fullName evidence="3">Phage tail protein</fullName>
    </recommendedName>
</protein>
<evidence type="ECO:0000313" key="2">
    <source>
        <dbReference type="Proteomes" id="UP001193501"/>
    </source>
</evidence>
<dbReference type="AlphaFoldDB" id="A0AAE5BUH1"/>
<sequence length="165" mass="17751">MAVYTIAGSKFEVGIAGPLQNTDYVAADFTGATKPLSAVNEVGEPETFGTVSDPWDTEDFTNVTYARTRVFKTVRKGSTVELTCGLDPTDTGQIFMRTAYAATLNYGFRLTLADKPTSGATPKNSTRMFMGTVINVEDDPSGKIGKVKFTIQINSNIVRTDASPT</sequence>
<evidence type="ECO:0000313" key="1">
    <source>
        <dbReference type="EMBL" id="NBZ87906.1"/>
    </source>
</evidence>
<dbReference type="Gene3D" id="4.10.410.40">
    <property type="match status" value="1"/>
</dbReference>
<dbReference type="EMBL" id="JAABNR010000008">
    <property type="protein sequence ID" value="NBZ87906.1"/>
    <property type="molecule type" value="Genomic_DNA"/>
</dbReference>
<name>A0AAE5BUH1_9RHOB</name>
<dbReference type="Proteomes" id="UP001193501">
    <property type="component" value="Unassembled WGS sequence"/>
</dbReference>